<protein>
    <submittedName>
        <fullName evidence="1">Uncharacterized protein</fullName>
    </submittedName>
</protein>
<accession>A0ABN8R055</accession>
<dbReference type="EMBL" id="CALNXI010001546">
    <property type="protein sequence ID" value="CAH3171766.1"/>
    <property type="molecule type" value="Genomic_DNA"/>
</dbReference>
<evidence type="ECO:0000313" key="1">
    <source>
        <dbReference type="EMBL" id="CAH3171766.1"/>
    </source>
</evidence>
<evidence type="ECO:0000313" key="2">
    <source>
        <dbReference type="Proteomes" id="UP001159427"/>
    </source>
</evidence>
<organism evidence="1 2">
    <name type="scientific">Porites evermanni</name>
    <dbReference type="NCBI Taxonomy" id="104178"/>
    <lineage>
        <taxon>Eukaryota</taxon>
        <taxon>Metazoa</taxon>
        <taxon>Cnidaria</taxon>
        <taxon>Anthozoa</taxon>
        <taxon>Hexacorallia</taxon>
        <taxon>Scleractinia</taxon>
        <taxon>Fungiina</taxon>
        <taxon>Poritidae</taxon>
        <taxon>Porites</taxon>
    </lineage>
</organism>
<keyword evidence="2" id="KW-1185">Reference proteome</keyword>
<name>A0ABN8R055_9CNID</name>
<comment type="caution">
    <text evidence="1">The sequence shown here is derived from an EMBL/GenBank/DDBJ whole genome shotgun (WGS) entry which is preliminary data.</text>
</comment>
<sequence length="117" mass="13394">MSVYKTHNHIVKTCKFRFHTDIEKNPGPSLLLIDPWKTIKAPHSQGNELVLGQNVGQQCLPTIVDVFDSTYQFRFSESYSGTLGQETYMEGYQYCMSLKTAFESLISENYTSFILPI</sequence>
<reference evidence="1 2" key="1">
    <citation type="submission" date="2022-05" db="EMBL/GenBank/DDBJ databases">
        <authorList>
            <consortium name="Genoscope - CEA"/>
            <person name="William W."/>
        </authorList>
    </citation>
    <scope>NUCLEOTIDE SEQUENCE [LARGE SCALE GENOMIC DNA]</scope>
</reference>
<dbReference type="Proteomes" id="UP001159427">
    <property type="component" value="Unassembled WGS sequence"/>
</dbReference>
<proteinExistence type="predicted"/>
<gene>
    <name evidence="1" type="ORF">PEVE_00008048</name>
</gene>